<name>E6KYF1_9PAST</name>
<keyword evidence="2" id="KW-1185">Reference proteome</keyword>
<evidence type="ECO:0008006" key="3">
    <source>
        <dbReference type="Google" id="ProtNLM"/>
    </source>
</evidence>
<dbReference type="AlphaFoldDB" id="E6KYF1"/>
<accession>E6KYF1</accession>
<dbReference type="RefSeq" id="WP_006718674.1">
    <property type="nucleotide sequence ID" value="NZ_GL622200.1"/>
</dbReference>
<dbReference type="GO" id="GO:0003677">
    <property type="term" value="F:DNA binding"/>
    <property type="evidence" value="ECO:0007669"/>
    <property type="project" value="InterPro"/>
</dbReference>
<dbReference type="GeneID" id="60800579"/>
<dbReference type="GO" id="GO:0006310">
    <property type="term" value="P:DNA recombination"/>
    <property type="evidence" value="ECO:0007669"/>
    <property type="project" value="InterPro"/>
</dbReference>
<dbReference type="InterPro" id="IPR018330">
    <property type="entry name" value="RecT_fam"/>
</dbReference>
<sequence length="293" mass="32711">MTLPANIQTALKERNIDLAVWSTLQNSVFPGAKDESIILAVDYCKARKLDILKKPCHIVPMQVTLSGEKERGSDGKLYDKKIWRDVIMPGIYEQRITAFRTGQMAGQDEPVFGETISFKGVDAPEWCRVTVYRFINGERCAFSHTEYFSEACATTKEGKLNSMWSKRPRGQLAKCAEAGALRKAFPDELGGVITAEEVNEDQVNHQENKFSPENSNIINGQSIELVTDEQIEQIKNLVEVTNSDTVGLLAAAGNAPSIEQIHKIYAERIINKLLDKLNKQQAKDDNLGKDIPL</sequence>
<gene>
    <name evidence="1" type="ORF">HMPREF9064_1183</name>
</gene>
<protein>
    <recommendedName>
        <fullName evidence="3">Phage recombination protein Bet</fullName>
    </recommendedName>
</protein>
<organism evidence="1 2">
    <name type="scientific">Aggregatibacter segnis ATCC 33393</name>
    <dbReference type="NCBI Taxonomy" id="888057"/>
    <lineage>
        <taxon>Bacteria</taxon>
        <taxon>Pseudomonadati</taxon>
        <taxon>Pseudomonadota</taxon>
        <taxon>Gammaproteobacteria</taxon>
        <taxon>Pasteurellales</taxon>
        <taxon>Pasteurellaceae</taxon>
        <taxon>Aggregatibacter</taxon>
    </lineage>
</organism>
<evidence type="ECO:0000313" key="1">
    <source>
        <dbReference type="EMBL" id="EFU67505.1"/>
    </source>
</evidence>
<evidence type="ECO:0000313" key="2">
    <source>
        <dbReference type="Proteomes" id="UP000032871"/>
    </source>
</evidence>
<dbReference type="OrthoDB" id="8909920at2"/>
<comment type="caution">
    <text evidence="1">The sequence shown here is derived from an EMBL/GenBank/DDBJ whole genome shotgun (WGS) entry which is preliminary data.</text>
</comment>
<dbReference type="InterPro" id="IPR010183">
    <property type="entry name" value="Phage_lambda_Bet"/>
</dbReference>
<dbReference type="NCBIfam" id="TIGR01913">
    <property type="entry name" value="bet_lambda"/>
    <property type="match status" value="1"/>
</dbReference>
<dbReference type="EMBL" id="AEPS01000007">
    <property type="protein sequence ID" value="EFU67505.1"/>
    <property type="molecule type" value="Genomic_DNA"/>
</dbReference>
<dbReference type="Proteomes" id="UP000032871">
    <property type="component" value="Unassembled WGS sequence"/>
</dbReference>
<reference evidence="1 2" key="1">
    <citation type="submission" date="2010-12" db="EMBL/GenBank/DDBJ databases">
        <authorList>
            <person name="Muzny D."/>
            <person name="Qin X."/>
            <person name="Deng J."/>
            <person name="Jiang H."/>
            <person name="Liu Y."/>
            <person name="Qu J."/>
            <person name="Song X.-Z."/>
            <person name="Zhang L."/>
            <person name="Thornton R."/>
            <person name="Coyle M."/>
            <person name="Francisco L."/>
            <person name="Jackson L."/>
            <person name="Javaid M."/>
            <person name="Korchina V."/>
            <person name="Kovar C."/>
            <person name="Mata R."/>
            <person name="Mathew T."/>
            <person name="Ngo R."/>
            <person name="Nguyen L."/>
            <person name="Nguyen N."/>
            <person name="Okwuonu G."/>
            <person name="Ongeri F."/>
            <person name="Pham C."/>
            <person name="Simmons D."/>
            <person name="Wilczek-Boney K."/>
            <person name="Hale W."/>
            <person name="Jakkamsetti A."/>
            <person name="Pham P."/>
            <person name="Ruth R."/>
            <person name="San Lucas F."/>
            <person name="Warren J."/>
            <person name="Zhang J."/>
            <person name="Zhao Z."/>
            <person name="Zhou C."/>
            <person name="Zhu D."/>
            <person name="Lee S."/>
            <person name="Bess C."/>
            <person name="Blankenburg K."/>
            <person name="Forbes L."/>
            <person name="Fu Q."/>
            <person name="Gubbala S."/>
            <person name="Hirani K."/>
            <person name="Jayaseelan J.C."/>
            <person name="Lara F."/>
            <person name="Munidasa M."/>
            <person name="Palculict T."/>
            <person name="Patil S."/>
            <person name="Pu L.-L."/>
            <person name="Saada N."/>
            <person name="Tang L."/>
            <person name="Weissenberger G."/>
            <person name="Zhu Y."/>
            <person name="Hemphill L."/>
            <person name="Shang Y."/>
            <person name="Youmans B."/>
            <person name="Ayvaz T."/>
            <person name="Ross M."/>
            <person name="Santibanez J."/>
            <person name="Aqrawi P."/>
            <person name="Gross S."/>
            <person name="Joshi V."/>
            <person name="Fowler G."/>
            <person name="Nazareth L."/>
            <person name="Reid J."/>
            <person name="Worley K."/>
            <person name="Petrosino J."/>
            <person name="Highlander S."/>
            <person name="Gibbs R."/>
        </authorList>
    </citation>
    <scope>NUCLEOTIDE SEQUENCE [LARGE SCALE GENOMIC DNA]</scope>
    <source>
        <strain evidence="1 2">ATCC 33393</strain>
    </source>
</reference>
<proteinExistence type="predicted"/>
<dbReference type="HOGENOM" id="CLU_072329_1_0_6"/>
<dbReference type="Pfam" id="PF03837">
    <property type="entry name" value="RecT"/>
    <property type="match status" value="1"/>
</dbReference>